<sequence>MNPFWSLLDWFFPAIRLTDDLRLDDPEALLAGRAYALHTRTLSNPSGRQTPRLPAPDTVEWHRQRERRKDGERTDRDREREREGRESELVGMLRRENEELRTRVQQLERDLQLSRQSVAYAQDVGTPALPLHVGLPPPPRIPHGADAGTLRTAYDALAASHAAVQQALRERVEEVASLRTFLTKTDDLSGAQLVQAVRDLNSEILQLAASAADEFAGTFDRRVRYARASDRETLYPALGVRTTELLEEQDHAQDPTFVQFAIQAWEVACVGRLMVPFCAGAPGDVQRLLSAVYQRMQQTEPQATASRWRALTHANMRAVLPTFQGANMPPPTPVTPTTPATPGTGAASFLAAYAEDNLRGILAILVLAGCSDYNGLHREPLRKRFGGALARIGERAHALATSMREGVMSAAFEVVLVPPSMASAGGAPPASKRGALFVDTTGGALFEPGAMDDAFAAEHDPGEEHARVLCTVEIGLACVRKIEGVEENGGSLSPASPAPQIARAPSNDLNVLSRVSSTSSSADASKLLDRNLLVKPKVMLDSVTALLEL</sequence>
<evidence type="ECO:0000256" key="1">
    <source>
        <dbReference type="SAM" id="Coils"/>
    </source>
</evidence>
<reference evidence="3 4" key="1">
    <citation type="submission" date="2021-08" db="EMBL/GenBank/DDBJ databases">
        <title>Draft Genome Sequence of Phanerochaete sordida strain YK-624.</title>
        <authorList>
            <person name="Mori T."/>
            <person name="Dohra H."/>
            <person name="Suzuki T."/>
            <person name="Kawagishi H."/>
            <person name="Hirai H."/>
        </authorList>
    </citation>
    <scope>NUCLEOTIDE SEQUENCE [LARGE SCALE GENOMIC DNA]</scope>
    <source>
        <strain evidence="3 4">YK-624</strain>
    </source>
</reference>
<feature type="region of interest" description="Disordered" evidence="2">
    <location>
        <begin position="41"/>
        <end position="87"/>
    </location>
</feature>
<comment type="caution">
    <text evidence="3">The sequence shown here is derived from an EMBL/GenBank/DDBJ whole genome shotgun (WGS) entry which is preliminary data.</text>
</comment>
<dbReference type="EMBL" id="BPQB01000125">
    <property type="protein sequence ID" value="GJE99908.1"/>
    <property type="molecule type" value="Genomic_DNA"/>
</dbReference>
<proteinExistence type="predicted"/>
<evidence type="ECO:0000313" key="4">
    <source>
        <dbReference type="Proteomes" id="UP000703269"/>
    </source>
</evidence>
<gene>
    <name evidence="3" type="ORF">PsYK624_161830</name>
</gene>
<dbReference type="AlphaFoldDB" id="A0A9P3GRT8"/>
<dbReference type="OrthoDB" id="3222645at2759"/>
<feature type="coiled-coil region" evidence="1">
    <location>
        <begin position="90"/>
        <end position="117"/>
    </location>
</feature>
<organism evidence="3 4">
    <name type="scientific">Phanerochaete sordida</name>
    <dbReference type="NCBI Taxonomy" id="48140"/>
    <lineage>
        <taxon>Eukaryota</taxon>
        <taxon>Fungi</taxon>
        <taxon>Dikarya</taxon>
        <taxon>Basidiomycota</taxon>
        <taxon>Agaricomycotina</taxon>
        <taxon>Agaricomycetes</taxon>
        <taxon>Polyporales</taxon>
        <taxon>Phanerochaetaceae</taxon>
        <taxon>Phanerochaete</taxon>
    </lineage>
</organism>
<evidence type="ECO:0000313" key="3">
    <source>
        <dbReference type="EMBL" id="GJE99908.1"/>
    </source>
</evidence>
<keyword evidence="4" id="KW-1185">Reference proteome</keyword>
<evidence type="ECO:0000256" key="2">
    <source>
        <dbReference type="SAM" id="MobiDB-lite"/>
    </source>
</evidence>
<feature type="compositionally biased region" description="Basic and acidic residues" evidence="2">
    <location>
        <begin position="59"/>
        <end position="87"/>
    </location>
</feature>
<dbReference type="Proteomes" id="UP000703269">
    <property type="component" value="Unassembled WGS sequence"/>
</dbReference>
<keyword evidence="1" id="KW-0175">Coiled coil</keyword>
<accession>A0A9P3GRT8</accession>
<name>A0A9P3GRT8_9APHY</name>
<protein>
    <submittedName>
        <fullName evidence="3">Uncharacterized protein</fullName>
    </submittedName>
</protein>